<keyword evidence="5" id="KW-0175">Coiled coil</keyword>
<name>A0A239EIG4_EKHLU</name>
<dbReference type="InterPro" id="IPR052029">
    <property type="entry name" value="PpiD_chaperone"/>
</dbReference>
<dbReference type="OrthoDB" id="9812372at2"/>
<evidence type="ECO:0000256" key="1">
    <source>
        <dbReference type="ARBA" id="ARBA00004236"/>
    </source>
</evidence>
<dbReference type="InterPro" id="IPR027304">
    <property type="entry name" value="Trigger_fact/SurA_dom_sf"/>
</dbReference>
<evidence type="ECO:0000256" key="2">
    <source>
        <dbReference type="ARBA" id="ARBA00022475"/>
    </source>
</evidence>
<keyword evidence="4" id="KW-0143">Chaperone</keyword>
<evidence type="ECO:0000313" key="8">
    <source>
        <dbReference type="Proteomes" id="UP000198393"/>
    </source>
</evidence>
<dbReference type="RefSeq" id="WP_089354922.1">
    <property type="nucleotide sequence ID" value="NZ_FZPD01000001.1"/>
</dbReference>
<keyword evidence="2" id="KW-1003">Cell membrane</keyword>
<protein>
    <submittedName>
        <fullName evidence="7">Peptidyl-prolyl cis-trans isomerase D</fullName>
    </submittedName>
</protein>
<feature type="transmembrane region" description="Helical" evidence="6">
    <location>
        <begin position="12"/>
        <end position="33"/>
    </location>
</feature>
<keyword evidence="3 6" id="KW-0472">Membrane</keyword>
<comment type="subcellular location">
    <subcellularLocation>
        <location evidence="1">Cell membrane</location>
    </subcellularLocation>
</comment>
<organism evidence="7 8">
    <name type="scientific">Ekhidna lutea</name>
    <dbReference type="NCBI Taxonomy" id="447679"/>
    <lineage>
        <taxon>Bacteria</taxon>
        <taxon>Pseudomonadati</taxon>
        <taxon>Bacteroidota</taxon>
        <taxon>Cytophagia</taxon>
        <taxon>Cytophagales</taxon>
        <taxon>Reichenbachiellaceae</taxon>
        <taxon>Ekhidna</taxon>
    </lineage>
</organism>
<dbReference type="EMBL" id="FZPD01000001">
    <property type="protein sequence ID" value="SNS43674.1"/>
    <property type="molecule type" value="Genomic_DNA"/>
</dbReference>
<feature type="coiled-coil region" evidence="5">
    <location>
        <begin position="443"/>
        <end position="473"/>
    </location>
</feature>
<keyword evidence="8" id="KW-1185">Reference proteome</keyword>
<evidence type="ECO:0000313" key="7">
    <source>
        <dbReference type="EMBL" id="SNS43674.1"/>
    </source>
</evidence>
<dbReference type="GO" id="GO:0005886">
    <property type="term" value="C:plasma membrane"/>
    <property type="evidence" value="ECO:0007669"/>
    <property type="project" value="UniProtKB-SubCell"/>
</dbReference>
<evidence type="ECO:0000256" key="5">
    <source>
        <dbReference type="SAM" id="Coils"/>
    </source>
</evidence>
<dbReference type="PANTHER" id="PTHR47529">
    <property type="entry name" value="PEPTIDYL-PROLYL CIS-TRANS ISOMERASE D"/>
    <property type="match status" value="1"/>
</dbReference>
<dbReference type="AlphaFoldDB" id="A0A239EIG4"/>
<sequence>MALIGILRNKMGKIVVGAIMVTMVAFIGTDLIGNSSILGGGENPDIGEIAGESISNTQFQNKVDELSYNFAINTGRNPLQQETDQIRNQAWNALILQNAYEKQFEELGITVTNAELVDMVQGSNISPQIRQFFADPQTGQFQKENVTAFLGSLGQAQPQQRNSWIAFEQSLIPSRKLEKYANLFTKTNYVTKYEAKDEYVSQNANATIDYMYVPFLSVSDEEVSVTDAELQSYLDDHESEFQRDETRNMEYVVFDIVPSSLDSSVVANEVADFQQSLANASNDSSFVSINSDDPYPFITYNENNLPASLQGQEVGFVSEPQIVNGAYEFYKLSRIDEVAADSLLYRVAKMKKEFFVSDETINEVYRQADLFAASAGNLEEFRKLAEEQGLNVRTANRISKNAQRVGQMIEARSLVLWLYNDASTGAVSEVKEIGEKYVVAAMTAEQEEGVANLEEVRNQVERKVKNEKKAETIISKLGGLDATDLESMSAAYGEGAKTGTADFQLFSNSITGVGYAPEAIGLAFALEEEEMTQAFAVQDGVIVVKLLAKDIPADVDDYSAYALQVSRQRLGQNAMVADFPLSYFRLFVPRKIDDAVKEFADIEDMRYKFF</sequence>
<dbReference type="Proteomes" id="UP000198393">
    <property type="component" value="Unassembled WGS sequence"/>
</dbReference>
<keyword evidence="6" id="KW-1133">Transmembrane helix</keyword>
<evidence type="ECO:0000256" key="4">
    <source>
        <dbReference type="ARBA" id="ARBA00023186"/>
    </source>
</evidence>
<dbReference type="PANTHER" id="PTHR47529:SF1">
    <property type="entry name" value="PERIPLASMIC CHAPERONE PPID"/>
    <property type="match status" value="1"/>
</dbReference>
<accession>A0A239EIG4</accession>
<evidence type="ECO:0000256" key="6">
    <source>
        <dbReference type="SAM" id="Phobius"/>
    </source>
</evidence>
<evidence type="ECO:0000256" key="3">
    <source>
        <dbReference type="ARBA" id="ARBA00023136"/>
    </source>
</evidence>
<reference evidence="7 8" key="1">
    <citation type="submission" date="2017-06" db="EMBL/GenBank/DDBJ databases">
        <authorList>
            <person name="Kim H.J."/>
            <person name="Triplett B.A."/>
        </authorList>
    </citation>
    <scope>NUCLEOTIDE SEQUENCE [LARGE SCALE GENOMIC DNA]</scope>
    <source>
        <strain evidence="7 8">DSM 19307</strain>
    </source>
</reference>
<gene>
    <name evidence="7" type="ORF">SAMN05421640_0134</name>
</gene>
<dbReference type="GO" id="GO:0016853">
    <property type="term" value="F:isomerase activity"/>
    <property type="evidence" value="ECO:0007669"/>
    <property type="project" value="UniProtKB-KW"/>
</dbReference>
<dbReference type="Pfam" id="PF13623">
    <property type="entry name" value="SurA_N_2"/>
    <property type="match status" value="1"/>
</dbReference>
<keyword evidence="6" id="KW-0812">Transmembrane</keyword>
<dbReference type="SUPFAM" id="SSF109998">
    <property type="entry name" value="Triger factor/SurA peptide-binding domain-like"/>
    <property type="match status" value="1"/>
</dbReference>
<keyword evidence="7" id="KW-0413">Isomerase</keyword>
<proteinExistence type="predicted"/>